<evidence type="ECO:0000256" key="7">
    <source>
        <dbReference type="SAM" id="Phobius"/>
    </source>
</evidence>
<dbReference type="SUPFAM" id="SSF47384">
    <property type="entry name" value="Homodimeric domain of signal transducing histidine kinase"/>
    <property type="match status" value="1"/>
</dbReference>
<evidence type="ECO:0000256" key="6">
    <source>
        <dbReference type="ARBA" id="ARBA00022777"/>
    </source>
</evidence>
<dbReference type="InterPro" id="IPR003661">
    <property type="entry name" value="HisK_dim/P_dom"/>
</dbReference>
<dbReference type="SUPFAM" id="SSF55874">
    <property type="entry name" value="ATPase domain of HSP90 chaperone/DNA topoisomerase II/histidine kinase"/>
    <property type="match status" value="1"/>
</dbReference>
<dbReference type="Proteomes" id="UP000632063">
    <property type="component" value="Unassembled WGS sequence"/>
</dbReference>
<dbReference type="RefSeq" id="WP_192147080.1">
    <property type="nucleotide sequence ID" value="NZ_JACYXI010000002.1"/>
</dbReference>
<dbReference type="GO" id="GO:0016301">
    <property type="term" value="F:kinase activity"/>
    <property type="evidence" value="ECO:0007669"/>
    <property type="project" value="UniProtKB-KW"/>
</dbReference>
<dbReference type="PANTHER" id="PTHR43065:SF42">
    <property type="entry name" value="TWO-COMPONENT SENSOR PPRA"/>
    <property type="match status" value="1"/>
</dbReference>
<evidence type="ECO:0000259" key="9">
    <source>
        <dbReference type="PROSITE" id="PS50885"/>
    </source>
</evidence>
<feature type="transmembrane region" description="Helical" evidence="7">
    <location>
        <begin position="275"/>
        <end position="294"/>
    </location>
</feature>
<keyword evidence="7" id="KW-1133">Transmembrane helix</keyword>
<keyword evidence="4" id="KW-0597">Phosphoprotein</keyword>
<dbReference type="Gene3D" id="3.30.450.20">
    <property type="entry name" value="PAS domain"/>
    <property type="match status" value="1"/>
</dbReference>
<protein>
    <recommendedName>
        <fullName evidence="3">histidine kinase</fullName>
        <ecNumber evidence="3">2.7.13.3</ecNumber>
    </recommendedName>
</protein>
<keyword evidence="6 10" id="KW-0418">Kinase</keyword>
<dbReference type="InterPro" id="IPR036097">
    <property type="entry name" value="HisK_dim/P_sf"/>
</dbReference>
<dbReference type="EMBL" id="JACYXI010000002">
    <property type="protein sequence ID" value="MBD8890942.1"/>
    <property type="molecule type" value="Genomic_DNA"/>
</dbReference>
<evidence type="ECO:0000256" key="2">
    <source>
        <dbReference type="ARBA" id="ARBA00004370"/>
    </source>
</evidence>
<evidence type="ECO:0000313" key="11">
    <source>
        <dbReference type="Proteomes" id="UP000632063"/>
    </source>
</evidence>
<sequence length="717" mass="76967">MISRPFLASIAFRLPFAIGLICALVICLSAIAIYGLAKARDEMTAYRLDAYSSLAKASLVSRQVSDLVSSAPFLINATSPYRVSAKSRALVEQADTLLAAVQRQPSGGSVYGAAEERIISLLQAIREQTLLLAANAEAAQQHKAKAATALGEIAVGSDISNKDLRRRLNSIVQLVSTADSLFQLGELRRRYVQETMPVDTIAGPPPLPADMLVPYDKVFDAQTQYLLEMYAIRSSVVRLNQVARDLSEATETQSGIVTRTLDSNIQSASQSLSRFLTATALVALLVMIAAILSIRTVMRVSRGIVELAQGMNGLAKGRKDVGPPDYEGDESELLQLRDAFRAFRESVERVTRLRRTAEAAARTIRSTFRSMNEGIALFDPAGQPITMNRRVIQLMGRNGSARKMALRRFVESIPEIDPDLLPGEGSPGTLAGSASVRHRDISGSVTEISLSRQADGGVILLARDITQADRQEAEAAKAQRLDGFMRMTHQVSHEVGNMIGIITGSLGLLERDDRFDGKQRRHIARIRKAADRGRALASSMLSVGSQQPINPRPLNVAAFLRGMTDVLEIAVGPDCAVRLETVPDLPTVQIDPALFEQSILNLCLNASAAMPGGGTITIAASLSGRFLEISVKDSGTGMSPEVVDKAFEPYFTTRSETGGAGLGLAMVYGFMRQSGGDVRIASVPGEGTVVTLSFPLAAGRPERAVTAPDAEAARHSA</sequence>
<comment type="catalytic activity">
    <reaction evidence="1">
        <text>ATP + protein L-histidine = ADP + protein N-phospho-L-histidine.</text>
        <dbReference type="EC" id="2.7.13.3"/>
    </reaction>
</comment>
<dbReference type="InterPro" id="IPR003660">
    <property type="entry name" value="HAMP_dom"/>
</dbReference>
<evidence type="ECO:0000256" key="1">
    <source>
        <dbReference type="ARBA" id="ARBA00000085"/>
    </source>
</evidence>
<dbReference type="InterPro" id="IPR036890">
    <property type="entry name" value="HATPase_C_sf"/>
</dbReference>
<proteinExistence type="predicted"/>
<accession>A0ABR9CJD7</accession>
<comment type="caution">
    <text evidence="10">The sequence shown here is derived from an EMBL/GenBank/DDBJ whole genome shotgun (WGS) entry which is preliminary data.</text>
</comment>
<feature type="domain" description="HAMP" evidence="9">
    <location>
        <begin position="298"/>
        <end position="352"/>
    </location>
</feature>
<dbReference type="EC" id="2.7.13.3" evidence="3"/>
<evidence type="ECO:0000259" key="8">
    <source>
        <dbReference type="PROSITE" id="PS50109"/>
    </source>
</evidence>
<keyword evidence="11" id="KW-1185">Reference proteome</keyword>
<dbReference type="CDD" id="cd00082">
    <property type="entry name" value="HisKA"/>
    <property type="match status" value="1"/>
</dbReference>
<feature type="transmembrane region" description="Helical" evidence="7">
    <location>
        <begin position="12"/>
        <end position="37"/>
    </location>
</feature>
<dbReference type="SMART" id="SM00387">
    <property type="entry name" value="HATPase_c"/>
    <property type="match status" value="1"/>
</dbReference>
<evidence type="ECO:0000256" key="4">
    <source>
        <dbReference type="ARBA" id="ARBA00022553"/>
    </source>
</evidence>
<reference evidence="11" key="1">
    <citation type="submission" date="2020-09" db="EMBL/GenBank/DDBJ databases">
        <title>The genome sequence of strain Labrenzia suaedae 4C16A.</title>
        <authorList>
            <person name="Liu Y."/>
        </authorList>
    </citation>
    <scope>NUCLEOTIDE SEQUENCE [LARGE SCALE GENOMIC DNA]</scope>
    <source>
        <strain evidence="11">4C16A</strain>
    </source>
</reference>
<keyword evidence="7" id="KW-0812">Transmembrane</keyword>
<evidence type="ECO:0000256" key="3">
    <source>
        <dbReference type="ARBA" id="ARBA00012438"/>
    </source>
</evidence>
<dbReference type="Gene3D" id="6.10.340.10">
    <property type="match status" value="1"/>
</dbReference>
<evidence type="ECO:0000313" key="10">
    <source>
        <dbReference type="EMBL" id="MBD8890942.1"/>
    </source>
</evidence>
<dbReference type="PROSITE" id="PS50885">
    <property type="entry name" value="HAMP"/>
    <property type="match status" value="1"/>
</dbReference>
<organism evidence="10 11">
    <name type="scientific">Roseibium litorale</name>
    <dbReference type="NCBI Taxonomy" id="2803841"/>
    <lineage>
        <taxon>Bacteria</taxon>
        <taxon>Pseudomonadati</taxon>
        <taxon>Pseudomonadota</taxon>
        <taxon>Alphaproteobacteria</taxon>
        <taxon>Hyphomicrobiales</taxon>
        <taxon>Stappiaceae</taxon>
        <taxon>Roseibium</taxon>
    </lineage>
</organism>
<reference evidence="10 11" key="2">
    <citation type="journal article" date="2021" name="Int. J. Syst. Evol. Microbiol.">
        <title>Roseibium litorale sp. nov., isolated from a tidal flat sediment and proposal for the reclassification of Labrenzia polysiphoniae as Roseibium polysiphoniae comb. nov.</title>
        <authorList>
            <person name="Liu Y."/>
            <person name="Pei T."/>
            <person name="Du J."/>
            <person name="Chao M."/>
            <person name="Deng M.R."/>
            <person name="Zhu H."/>
        </authorList>
    </citation>
    <scope>NUCLEOTIDE SEQUENCE [LARGE SCALE GENOMIC DNA]</scope>
    <source>
        <strain evidence="10 11">4C16A</strain>
    </source>
</reference>
<keyword evidence="5" id="KW-0808">Transferase</keyword>
<dbReference type="PROSITE" id="PS50109">
    <property type="entry name" value="HIS_KIN"/>
    <property type="match status" value="1"/>
</dbReference>
<feature type="domain" description="Histidine kinase" evidence="8">
    <location>
        <begin position="490"/>
        <end position="698"/>
    </location>
</feature>
<dbReference type="InterPro" id="IPR004358">
    <property type="entry name" value="Sig_transdc_His_kin-like_C"/>
</dbReference>
<keyword evidence="7" id="KW-0472">Membrane</keyword>
<name>A0ABR9CJD7_9HYPH</name>
<dbReference type="PANTHER" id="PTHR43065">
    <property type="entry name" value="SENSOR HISTIDINE KINASE"/>
    <property type="match status" value="1"/>
</dbReference>
<gene>
    <name evidence="10" type="ORF">IG616_05255</name>
</gene>
<dbReference type="Gene3D" id="1.10.287.130">
    <property type="match status" value="1"/>
</dbReference>
<evidence type="ECO:0000256" key="5">
    <source>
        <dbReference type="ARBA" id="ARBA00022679"/>
    </source>
</evidence>
<dbReference type="Gene3D" id="3.30.565.10">
    <property type="entry name" value="Histidine kinase-like ATPase, C-terminal domain"/>
    <property type="match status" value="1"/>
</dbReference>
<comment type="subcellular location">
    <subcellularLocation>
        <location evidence="2">Membrane</location>
    </subcellularLocation>
</comment>
<dbReference type="InterPro" id="IPR003594">
    <property type="entry name" value="HATPase_dom"/>
</dbReference>
<dbReference type="PRINTS" id="PR00344">
    <property type="entry name" value="BCTRLSENSOR"/>
</dbReference>
<dbReference type="Pfam" id="PF02518">
    <property type="entry name" value="HATPase_c"/>
    <property type="match status" value="1"/>
</dbReference>
<dbReference type="InterPro" id="IPR005467">
    <property type="entry name" value="His_kinase_dom"/>
</dbReference>